<dbReference type="SUPFAM" id="SSF53756">
    <property type="entry name" value="UDP-Glycosyltransferase/glycogen phosphorylase"/>
    <property type="match status" value="1"/>
</dbReference>
<comment type="caution">
    <text evidence="1">The sequence shown here is derived from an EMBL/GenBank/DDBJ whole genome shotgun (WGS) entry which is preliminary data.</text>
</comment>
<protein>
    <recommendedName>
        <fullName evidence="3">Glycosyltransferase involved in cell wall biosynthesis</fullName>
    </recommendedName>
</protein>
<dbReference type="OrthoDB" id="8478474at2"/>
<dbReference type="AlphaFoldDB" id="A0A4R2PYE8"/>
<keyword evidence="2" id="KW-1185">Reference proteome</keyword>
<name>A0A4R2PYE8_9RHOB</name>
<organism evidence="1 2">
    <name type="scientific">Rhodovulum marinum</name>
    <dbReference type="NCBI Taxonomy" id="320662"/>
    <lineage>
        <taxon>Bacteria</taxon>
        <taxon>Pseudomonadati</taxon>
        <taxon>Pseudomonadota</taxon>
        <taxon>Alphaproteobacteria</taxon>
        <taxon>Rhodobacterales</taxon>
        <taxon>Paracoccaceae</taxon>
        <taxon>Rhodovulum</taxon>
    </lineage>
</organism>
<evidence type="ECO:0000313" key="1">
    <source>
        <dbReference type="EMBL" id="TCP39295.1"/>
    </source>
</evidence>
<dbReference type="EMBL" id="SLXP01000013">
    <property type="protein sequence ID" value="TCP39295.1"/>
    <property type="molecule type" value="Genomic_DNA"/>
</dbReference>
<dbReference type="RefSeq" id="WP_132464857.1">
    <property type="nucleotide sequence ID" value="NZ_SLXP01000013.1"/>
</dbReference>
<reference evidence="1 2" key="1">
    <citation type="submission" date="2019-03" db="EMBL/GenBank/DDBJ databases">
        <title>Genomic Encyclopedia of Type Strains, Phase IV (KMG-IV): sequencing the most valuable type-strain genomes for metagenomic binning, comparative biology and taxonomic classification.</title>
        <authorList>
            <person name="Goeker M."/>
        </authorList>
    </citation>
    <scope>NUCLEOTIDE SEQUENCE [LARGE SCALE GENOMIC DNA]</scope>
    <source>
        <strain evidence="1 2">DSM 18063</strain>
    </source>
</reference>
<dbReference type="Proteomes" id="UP000294835">
    <property type="component" value="Unassembled WGS sequence"/>
</dbReference>
<gene>
    <name evidence="1" type="ORF">EV662_11372</name>
</gene>
<sequence length="367" mass="39285">MVDLVQIAPNYPPIVCGVGDHAAQMVPEFERLGAQLYTVVANEHPISEAGKSLNGVRSAQALTDALHGSGAEAVIAHFSGYGYARNGLCVWLVEGLNSWKDERPQGRIVTIFHEVYATGPIWRRSFWTSRPQRRIARDLARISDRCFVSSAVGAAQLHKIGAPGVCEVLPVFSNVGEPAEVAPLFDRPPQAVVFGGRGQRRRVYEALKRHPRQTEKLLSDLKIDRILDIGPDLQVADRIARRPVEALGVLPADRVSETLLASRLGLLDYPGNRLTKSGILAAYLAHGVFAFNLGDDAALAGGADAPPHNAGFVSLDSIAAQGPTTAAAGHAWYRKHGVAVVARRLFEAAGTGTLPTTGAHRAPDSDA</sequence>
<evidence type="ECO:0000313" key="2">
    <source>
        <dbReference type="Proteomes" id="UP000294835"/>
    </source>
</evidence>
<evidence type="ECO:0008006" key="3">
    <source>
        <dbReference type="Google" id="ProtNLM"/>
    </source>
</evidence>
<accession>A0A4R2PYE8</accession>
<proteinExistence type="predicted"/>